<protein>
    <submittedName>
        <fullName evidence="4">Heme ABC transporter ATP-binding protein</fullName>
    </submittedName>
</protein>
<dbReference type="InterPro" id="IPR050107">
    <property type="entry name" value="ABC_carbohydrate_import_ATPase"/>
</dbReference>
<dbReference type="InterPro" id="IPR003593">
    <property type="entry name" value="AAA+_ATPase"/>
</dbReference>
<dbReference type="CDD" id="cd03216">
    <property type="entry name" value="ABC_Carb_Monos_I"/>
    <property type="match status" value="1"/>
</dbReference>
<dbReference type="SUPFAM" id="SSF52540">
    <property type="entry name" value="P-loop containing nucleoside triphosphate hydrolases"/>
    <property type="match status" value="2"/>
</dbReference>
<reference evidence="4 5" key="1">
    <citation type="submission" date="2014-07" db="EMBL/GenBank/DDBJ databases">
        <title>Draft Genome Sequence of Gephyronic Acid Producer, Cystobacter violaceus Strain Cb vi76.</title>
        <authorList>
            <person name="Stevens D.C."/>
            <person name="Young J."/>
            <person name="Carmichael R."/>
            <person name="Tan J."/>
            <person name="Taylor R.E."/>
        </authorList>
    </citation>
    <scope>NUCLEOTIDE SEQUENCE [LARGE SCALE GENOMIC DNA]</scope>
    <source>
        <strain evidence="4 5">Cb vi76</strain>
    </source>
</reference>
<dbReference type="PANTHER" id="PTHR43790">
    <property type="entry name" value="CARBOHYDRATE TRANSPORT ATP-BINDING PROTEIN MG119-RELATED"/>
    <property type="match status" value="1"/>
</dbReference>
<keyword evidence="2 4" id="KW-0067">ATP-binding</keyword>
<dbReference type="AlphaFoldDB" id="A0A084SZT8"/>
<dbReference type="InterPro" id="IPR017871">
    <property type="entry name" value="ABC_transporter-like_CS"/>
</dbReference>
<sequence length="488" mass="52541">MSLDIGTGEVIALVGENGAGKSTLMNVLYGLYQADSGEVLVKGQPVRLRSPRDAIAQGIGMVHQHFMLVPTLTVAENVVLGREPSRWGRMDMDRACQEVAATCERFGFKLDPRARVDTLSVGSQQKVEIVKALHRGAQVLILDEPTAVLTPQESDDLFRVARGLAAGGRTVVFISHKLREVLSVAERVAVMRRGRLVAEVRAANTRPEELAALMVGESRVPLAEAQTYHPPGGEKLLEAKELRARGEDGRPALQGISLEVHAGEIVGIAGVDGNGQRELAEVLTGLRTLEGGGGNLLGGPLTGLTPAEARRRGVGHVPEDRLWRAVVKAMTVEENVALGRQTQAPFARGLQVDFAGRRERTAALLKAYEVRPPDPEVPLQALSGGNQQKVVVARELDAGPKLLVVVQPTRGLDIGAVAQVQAKLREARDKGAGVLLVSLDLEEVLALADRIYVFFEGRVTGTFTRPEFDEREIGRRMLGTHGEEVAHG</sequence>
<dbReference type="EMBL" id="JPMI01000031">
    <property type="protein sequence ID" value="KFA93973.1"/>
    <property type="molecule type" value="Genomic_DNA"/>
</dbReference>
<dbReference type="GO" id="GO:0005524">
    <property type="term" value="F:ATP binding"/>
    <property type="evidence" value="ECO:0007669"/>
    <property type="project" value="UniProtKB-KW"/>
</dbReference>
<accession>A0A084SZT8</accession>
<dbReference type="InterPro" id="IPR027417">
    <property type="entry name" value="P-loop_NTPase"/>
</dbReference>
<evidence type="ECO:0000313" key="4">
    <source>
        <dbReference type="EMBL" id="KFA93973.1"/>
    </source>
</evidence>
<evidence type="ECO:0000256" key="1">
    <source>
        <dbReference type="ARBA" id="ARBA00022741"/>
    </source>
</evidence>
<comment type="caution">
    <text evidence="4">The sequence shown here is derived from an EMBL/GenBank/DDBJ whole genome shotgun (WGS) entry which is preliminary data.</text>
</comment>
<dbReference type="PROSITE" id="PS50893">
    <property type="entry name" value="ABC_TRANSPORTER_2"/>
    <property type="match status" value="2"/>
</dbReference>
<dbReference type="Proteomes" id="UP000028547">
    <property type="component" value="Unassembled WGS sequence"/>
</dbReference>
<feature type="domain" description="ABC transporter" evidence="3">
    <location>
        <begin position="1"/>
        <end position="218"/>
    </location>
</feature>
<dbReference type="PROSITE" id="PS00211">
    <property type="entry name" value="ABC_TRANSPORTER_1"/>
    <property type="match status" value="1"/>
</dbReference>
<proteinExistence type="predicted"/>
<dbReference type="Gene3D" id="3.40.50.300">
    <property type="entry name" value="P-loop containing nucleotide triphosphate hydrolases"/>
    <property type="match status" value="2"/>
</dbReference>
<evidence type="ECO:0000259" key="3">
    <source>
        <dbReference type="PROSITE" id="PS50893"/>
    </source>
</evidence>
<evidence type="ECO:0000256" key="2">
    <source>
        <dbReference type="ARBA" id="ARBA00022840"/>
    </source>
</evidence>
<dbReference type="PANTHER" id="PTHR43790:SF4">
    <property type="entry name" value="GUANOSINE IMPORT ATP-BINDING PROTEIN NUPO"/>
    <property type="match status" value="1"/>
</dbReference>
<organism evidence="4 5">
    <name type="scientific">Archangium violaceum Cb vi76</name>
    <dbReference type="NCBI Taxonomy" id="1406225"/>
    <lineage>
        <taxon>Bacteria</taxon>
        <taxon>Pseudomonadati</taxon>
        <taxon>Myxococcota</taxon>
        <taxon>Myxococcia</taxon>
        <taxon>Myxococcales</taxon>
        <taxon>Cystobacterineae</taxon>
        <taxon>Archangiaceae</taxon>
        <taxon>Archangium</taxon>
    </lineage>
</organism>
<dbReference type="InterPro" id="IPR003439">
    <property type="entry name" value="ABC_transporter-like_ATP-bd"/>
</dbReference>
<dbReference type="RefSeq" id="WP_075207354.1">
    <property type="nucleotide sequence ID" value="NZ_JPMI01000031.1"/>
</dbReference>
<dbReference type="SMART" id="SM00382">
    <property type="entry name" value="AAA"/>
    <property type="match status" value="1"/>
</dbReference>
<evidence type="ECO:0000313" key="5">
    <source>
        <dbReference type="Proteomes" id="UP000028547"/>
    </source>
</evidence>
<dbReference type="GO" id="GO:0016887">
    <property type="term" value="F:ATP hydrolysis activity"/>
    <property type="evidence" value="ECO:0007669"/>
    <property type="project" value="InterPro"/>
</dbReference>
<dbReference type="CDD" id="cd03215">
    <property type="entry name" value="ABC_Carb_Monos_II"/>
    <property type="match status" value="1"/>
</dbReference>
<gene>
    <name evidence="4" type="ORF">Q664_05940</name>
</gene>
<name>A0A084SZT8_9BACT</name>
<feature type="domain" description="ABC transporter" evidence="3">
    <location>
        <begin position="237"/>
        <end position="481"/>
    </location>
</feature>
<keyword evidence="1" id="KW-0547">Nucleotide-binding</keyword>
<dbReference type="Pfam" id="PF00005">
    <property type="entry name" value="ABC_tran"/>
    <property type="match status" value="2"/>
</dbReference>